<organism evidence="11 12">
    <name type="scientific">Solidesulfovibrio carbinoliphilus subsp. oakridgensis</name>
    <dbReference type="NCBI Taxonomy" id="694327"/>
    <lineage>
        <taxon>Bacteria</taxon>
        <taxon>Pseudomonadati</taxon>
        <taxon>Thermodesulfobacteriota</taxon>
        <taxon>Desulfovibrionia</taxon>
        <taxon>Desulfovibrionales</taxon>
        <taxon>Desulfovibrionaceae</taxon>
        <taxon>Solidesulfovibrio</taxon>
    </lineage>
</organism>
<keyword evidence="7" id="KW-0812">Transmembrane</keyword>
<evidence type="ECO:0000259" key="9">
    <source>
        <dbReference type="PROSITE" id="PS50885"/>
    </source>
</evidence>
<feature type="domain" description="HAMP" evidence="9">
    <location>
        <begin position="316"/>
        <end position="368"/>
    </location>
</feature>
<protein>
    <submittedName>
        <fullName evidence="11">Methyl-accepting chemotaxis sensory transducer</fullName>
    </submittedName>
</protein>
<evidence type="ECO:0000256" key="3">
    <source>
        <dbReference type="ARBA" id="ARBA00029447"/>
    </source>
</evidence>
<dbReference type="Gene3D" id="1.10.287.950">
    <property type="entry name" value="Methyl-accepting chemotaxis protein"/>
    <property type="match status" value="1"/>
</dbReference>
<dbReference type="HOGENOM" id="CLU_000445_107_16_7"/>
<keyword evidence="4" id="KW-0807">Transducer</keyword>
<evidence type="ECO:0000256" key="7">
    <source>
        <dbReference type="SAM" id="Phobius"/>
    </source>
</evidence>
<dbReference type="SMART" id="SM00304">
    <property type="entry name" value="HAMP"/>
    <property type="match status" value="1"/>
</dbReference>
<dbReference type="Pfam" id="PF00015">
    <property type="entry name" value="MCPsignal"/>
    <property type="match status" value="1"/>
</dbReference>
<dbReference type="GO" id="GO:0005886">
    <property type="term" value="C:plasma membrane"/>
    <property type="evidence" value="ECO:0007669"/>
    <property type="project" value="TreeGrafter"/>
</dbReference>
<feature type="coiled-coil region" evidence="5">
    <location>
        <begin position="598"/>
        <end position="636"/>
    </location>
</feature>
<name>G7QDC1_9BACT</name>
<feature type="transmembrane region" description="Helical" evidence="7">
    <location>
        <begin position="294"/>
        <end position="314"/>
    </location>
</feature>
<dbReference type="InterPro" id="IPR003660">
    <property type="entry name" value="HAMP_dom"/>
</dbReference>
<dbReference type="GO" id="GO:0004888">
    <property type="term" value="F:transmembrane signaling receptor activity"/>
    <property type="evidence" value="ECO:0007669"/>
    <property type="project" value="InterPro"/>
</dbReference>
<dbReference type="Pfam" id="PF00672">
    <property type="entry name" value="HAMP"/>
    <property type="match status" value="1"/>
</dbReference>
<sequence length="705" mass="74993">MFKNRGLAFKLGLGFGLLILFTLAVAVIGYMSLDQLLSRSDKMEAVNDISDSITNARMNMLYFTNSKDPARLDAFRKDLGKAKEKAQALKHTLAIPRNREMMDTLIANVTDYEAGAAKYLDSEKAREETFKAVVEAAGALQKLAEDLSRREAETQEKAGGLGVEAVQKASAAQYRVEQVVQQFLRSRIEVLYYLWRGDKARMDTARGLLDGLVAAGRETQQIMASTEERSMMAEIITRAETYKARMDGFVVAAETQAVVVKEMAATADKASKVAAEAVTVQQESMAAESRTANLVSIASAVAGTLLGILFAVLITKGILRGIKKAIAAAEAVSHGDLDVDVSVDSRDEIGTLLLAMERMIEAERTTADVAGRLAEGDLTVTVTARSEKDVMLKSMAEMIDRLRDVVGEVQSGAENVASGSEEMSASAESLSQGATEQASAVEESSSAMEEMVSSISQNADNASQTEAIAVKAAGDARESGQAVTQAVAAMKEIAGKISIIEEIARQTDLLALNAAVEAARAGEHGRGFAVVASEVRKLAERSQTAASEITQLSRTTTSVAERAGELLGKLVPDIQRTADLVQEINAASQEQSTGSGQVNKALQQLDQVIQQNASASEELASTSEELSAQAEQLQASIAFFQVDASSRPARAIAPATAKGRPSARPAAIGKSAAALKPAERPLAPKSRATAVSLDMDGDDEQFERF</sequence>
<dbReference type="PANTHER" id="PTHR43531:SF11">
    <property type="entry name" value="METHYL-ACCEPTING CHEMOTAXIS PROTEIN 3"/>
    <property type="match status" value="1"/>
</dbReference>
<evidence type="ECO:0000313" key="11">
    <source>
        <dbReference type="EMBL" id="EHJ46427.1"/>
    </source>
</evidence>
<dbReference type="eggNOG" id="COG0840">
    <property type="taxonomic scope" value="Bacteria"/>
</dbReference>
<dbReference type="AlphaFoldDB" id="G7QDC1"/>
<comment type="subcellular location">
    <subcellularLocation>
        <location evidence="1">Membrane</location>
    </subcellularLocation>
</comment>
<dbReference type="PROSITE" id="PS50111">
    <property type="entry name" value="CHEMOTAXIS_TRANSDUC_2"/>
    <property type="match status" value="1"/>
</dbReference>
<evidence type="ECO:0000256" key="4">
    <source>
        <dbReference type="PROSITE-ProRule" id="PRU00284"/>
    </source>
</evidence>
<keyword evidence="7" id="KW-1133">Transmembrane helix</keyword>
<gene>
    <name evidence="11" type="ORF">DFW101_0410</name>
</gene>
<comment type="similarity">
    <text evidence="3">Belongs to the methyl-accepting chemotaxis (MCP) protein family.</text>
</comment>
<evidence type="ECO:0000256" key="2">
    <source>
        <dbReference type="ARBA" id="ARBA00022500"/>
    </source>
</evidence>
<dbReference type="GO" id="GO:0006935">
    <property type="term" value="P:chemotaxis"/>
    <property type="evidence" value="ECO:0007669"/>
    <property type="project" value="UniProtKB-KW"/>
</dbReference>
<dbReference type="InterPro" id="IPR004089">
    <property type="entry name" value="MCPsignal_dom"/>
</dbReference>
<dbReference type="InterPro" id="IPR051310">
    <property type="entry name" value="MCP_chemotaxis"/>
</dbReference>
<feature type="domain" description="Methyl-accepting transducer" evidence="8">
    <location>
        <begin position="412"/>
        <end position="627"/>
    </location>
</feature>
<dbReference type="Proteomes" id="UP000004662">
    <property type="component" value="Chromosome"/>
</dbReference>
<evidence type="ECO:0000256" key="5">
    <source>
        <dbReference type="SAM" id="Coils"/>
    </source>
</evidence>
<feature type="region of interest" description="Disordered" evidence="6">
    <location>
        <begin position="654"/>
        <end position="705"/>
    </location>
</feature>
<dbReference type="PROSITE" id="PS51753">
    <property type="entry name" value="HBM"/>
    <property type="match status" value="1"/>
</dbReference>
<evidence type="ECO:0000259" key="8">
    <source>
        <dbReference type="PROSITE" id="PS50111"/>
    </source>
</evidence>
<keyword evidence="7" id="KW-0472">Membrane</keyword>
<proteinExistence type="inferred from homology"/>
<reference evidence="12" key="1">
    <citation type="journal article" date="2015" name="Genome Announc.">
        <title>High-Quality Draft Genome Sequence of Desulfovibrio carbinoliphilus FW-101-2B, an Organic Acid-Oxidizing Sulfate-Reducing Bacterium Isolated from Uranium(VI)-Contaminated Groundwater.</title>
        <authorList>
            <person name="Ramsay B.D."/>
            <person name="Hwang C."/>
            <person name="Woo H.L."/>
            <person name="Carroll S.L."/>
            <person name="Lucas S."/>
            <person name="Han J."/>
            <person name="Lapidus A.L."/>
            <person name="Cheng J.F."/>
            <person name="Goodwin L.A."/>
            <person name="Pitluck S."/>
            <person name="Peters L."/>
            <person name="Chertkov O."/>
            <person name="Held B."/>
            <person name="Detter J.C."/>
            <person name="Han C.S."/>
            <person name="Tapia R."/>
            <person name="Land M.L."/>
            <person name="Hauser L.J."/>
            <person name="Kyrpides N.C."/>
            <person name="Ivanova N.N."/>
            <person name="Mikhailova N."/>
            <person name="Pagani I."/>
            <person name="Woyke T."/>
            <person name="Arkin A.P."/>
            <person name="Dehal P."/>
            <person name="Chivian D."/>
            <person name="Criddle C.S."/>
            <person name="Wu W."/>
            <person name="Chakraborty R."/>
            <person name="Hazen T.C."/>
            <person name="Fields M.W."/>
        </authorList>
    </citation>
    <scope>NUCLEOTIDE SEQUENCE [LARGE SCALE GENOMIC DNA]</scope>
    <source>
        <strain evidence="12">FW-101-2B</strain>
    </source>
</reference>
<dbReference type="PRINTS" id="PR00260">
    <property type="entry name" value="CHEMTRNSDUCR"/>
</dbReference>
<dbReference type="PANTHER" id="PTHR43531">
    <property type="entry name" value="PROTEIN ICFG"/>
    <property type="match status" value="1"/>
</dbReference>
<dbReference type="SUPFAM" id="SSF58104">
    <property type="entry name" value="Methyl-accepting chemotaxis protein (MCP) signaling domain"/>
    <property type="match status" value="1"/>
</dbReference>
<keyword evidence="5" id="KW-0175">Coiled coil</keyword>
<dbReference type="GO" id="GO:0007165">
    <property type="term" value="P:signal transduction"/>
    <property type="evidence" value="ECO:0007669"/>
    <property type="project" value="UniProtKB-KW"/>
</dbReference>
<dbReference type="SMART" id="SM00283">
    <property type="entry name" value="MA"/>
    <property type="match status" value="1"/>
</dbReference>
<dbReference type="RefSeq" id="WP_009179872.1">
    <property type="nucleotide sequence ID" value="NZ_CM001368.1"/>
</dbReference>
<evidence type="ECO:0000256" key="1">
    <source>
        <dbReference type="ARBA" id="ARBA00004370"/>
    </source>
</evidence>
<dbReference type="InterPro" id="IPR032255">
    <property type="entry name" value="HBM"/>
</dbReference>
<evidence type="ECO:0000256" key="6">
    <source>
        <dbReference type="SAM" id="MobiDB-lite"/>
    </source>
</evidence>
<feature type="compositionally biased region" description="Low complexity" evidence="6">
    <location>
        <begin position="417"/>
        <end position="431"/>
    </location>
</feature>
<dbReference type="SMART" id="SM01358">
    <property type="entry name" value="HBM"/>
    <property type="match status" value="1"/>
</dbReference>
<dbReference type="Gene3D" id="6.10.340.10">
    <property type="match status" value="1"/>
</dbReference>
<dbReference type="EMBL" id="CM001368">
    <property type="protein sequence ID" value="EHJ46427.1"/>
    <property type="molecule type" value="Genomic_DNA"/>
</dbReference>
<keyword evidence="12" id="KW-1185">Reference proteome</keyword>
<feature type="compositionally biased region" description="Acidic residues" evidence="6">
    <location>
        <begin position="695"/>
        <end position="705"/>
    </location>
</feature>
<dbReference type="FunFam" id="1.10.287.950:FF:000001">
    <property type="entry name" value="Methyl-accepting chemotaxis sensory transducer"/>
    <property type="match status" value="1"/>
</dbReference>
<evidence type="ECO:0000313" key="12">
    <source>
        <dbReference type="Proteomes" id="UP000004662"/>
    </source>
</evidence>
<keyword evidence="2" id="KW-0145">Chemotaxis</keyword>
<evidence type="ECO:0000259" key="10">
    <source>
        <dbReference type="PROSITE" id="PS51753"/>
    </source>
</evidence>
<dbReference type="STRING" id="694327.DFW101_0410"/>
<dbReference type="PROSITE" id="PS50885">
    <property type="entry name" value="HAMP"/>
    <property type="match status" value="1"/>
</dbReference>
<dbReference type="OrthoDB" id="5415757at2"/>
<feature type="domain" description="HBM" evidence="10">
    <location>
        <begin position="38"/>
        <end position="289"/>
    </location>
</feature>
<dbReference type="InterPro" id="IPR004090">
    <property type="entry name" value="Chemotax_Me-accpt_rcpt"/>
</dbReference>
<dbReference type="Pfam" id="PF16591">
    <property type="entry name" value="HBM"/>
    <property type="match status" value="1"/>
</dbReference>
<dbReference type="CDD" id="cd06225">
    <property type="entry name" value="HAMP"/>
    <property type="match status" value="1"/>
</dbReference>
<feature type="region of interest" description="Disordered" evidence="6">
    <location>
        <begin position="413"/>
        <end position="442"/>
    </location>
</feature>
<accession>G7QDC1</accession>